<feature type="region of interest" description="Disordered" evidence="1">
    <location>
        <begin position="20"/>
        <end position="42"/>
    </location>
</feature>
<name>A0CY67_PARTE</name>
<feature type="compositionally biased region" description="Polar residues" evidence="1">
    <location>
        <begin position="27"/>
        <end position="42"/>
    </location>
</feature>
<dbReference type="GeneID" id="5028914"/>
<sequence>MNNLNLFECRIQKEAKTSDSQMGLVPWQTTRDPSSTQQQESLSFDQDDLDILQHVLQHRSQIDYLEVYYQEINLTQIHLITQDWSQEKGHVTKKRNRKRSVESSQVREMFRELDEHKQKQQQKQQPQIQLIIEEQVLSVQELVKSQEFLRKQRNWQVDLSVTTTVYPSRADVRKNSTKWVGQKKS</sequence>
<dbReference type="KEGG" id="ptm:GSPATT00039072001"/>
<evidence type="ECO:0000313" key="3">
    <source>
        <dbReference type="Proteomes" id="UP000000600"/>
    </source>
</evidence>
<gene>
    <name evidence="2" type="ORF">GSPATT00039072001</name>
</gene>
<dbReference type="AlphaFoldDB" id="A0CY67"/>
<dbReference type="Proteomes" id="UP000000600">
    <property type="component" value="Unassembled WGS sequence"/>
</dbReference>
<dbReference type="InParanoid" id="A0CY67"/>
<proteinExistence type="predicted"/>
<dbReference type="HOGENOM" id="CLU_1463952_0_0_1"/>
<accession>A0CY67</accession>
<protein>
    <submittedName>
        <fullName evidence="2">Uncharacterized protein</fullName>
    </submittedName>
</protein>
<organism evidence="2 3">
    <name type="scientific">Paramecium tetraurelia</name>
    <dbReference type="NCBI Taxonomy" id="5888"/>
    <lineage>
        <taxon>Eukaryota</taxon>
        <taxon>Sar</taxon>
        <taxon>Alveolata</taxon>
        <taxon>Ciliophora</taxon>
        <taxon>Intramacronucleata</taxon>
        <taxon>Oligohymenophorea</taxon>
        <taxon>Peniculida</taxon>
        <taxon>Parameciidae</taxon>
        <taxon>Paramecium</taxon>
    </lineage>
</organism>
<dbReference type="RefSeq" id="XP_001443131.1">
    <property type="nucleotide sequence ID" value="XM_001443094.1"/>
</dbReference>
<evidence type="ECO:0000313" key="2">
    <source>
        <dbReference type="EMBL" id="CAK75734.1"/>
    </source>
</evidence>
<dbReference type="EMBL" id="CT868211">
    <property type="protein sequence ID" value="CAK75734.1"/>
    <property type="molecule type" value="Genomic_DNA"/>
</dbReference>
<evidence type="ECO:0000256" key="1">
    <source>
        <dbReference type="SAM" id="MobiDB-lite"/>
    </source>
</evidence>
<reference evidence="2 3" key="1">
    <citation type="journal article" date="2006" name="Nature">
        <title>Global trends of whole-genome duplications revealed by the ciliate Paramecium tetraurelia.</title>
        <authorList>
            <consortium name="Genoscope"/>
            <person name="Aury J.-M."/>
            <person name="Jaillon O."/>
            <person name="Duret L."/>
            <person name="Noel B."/>
            <person name="Jubin C."/>
            <person name="Porcel B.M."/>
            <person name="Segurens B."/>
            <person name="Daubin V."/>
            <person name="Anthouard V."/>
            <person name="Aiach N."/>
            <person name="Arnaiz O."/>
            <person name="Billaut A."/>
            <person name="Beisson J."/>
            <person name="Blanc I."/>
            <person name="Bouhouche K."/>
            <person name="Camara F."/>
            <person name="Duharcourt S."/>
            <person name="Guigo R."/>
            <person name="Gogendeau D."/>
            <person name="Katinka M."/>
            <person name="Keller A.-M."/>
            <person name="Kissmehl R."/>
            <person name="Klotz C."/>
            <person name="Koll F."/>
            <person name="Le Moue A."/>
            <person name="Lepere C."/>
            <person name="Malinsky S."/>
            <person name="Nowacki M."/>
            <person name="Nowak J.K."/>
            <person name="Plattner H."/>
            <person name="Poulain J."/>
            <person name="Ruiz F."/>
            <person name="Serrano V."/>
            <person name="Zagulski M."/>
            <person name="Dessen P."/>
            <person name="Betermier M."/>
            <person name="Weissenbach J."/>
            <person name="Scarpelli C."/>
            <person name="Schachter V."/>
            <person name="Sperling L."/>
            <person name="Meyer E."/>
            <person name="Cohen J."/>
            <person name="Wincker P."/>
        </authorList>
    </citation>
    <scope>NUCLEOTIDE SEQUENCE [LARGE SCALE GENOMIC DNA]</scope>
    <source>
        <strain evidence="2 3">Stock d4-2</strain>
    </source>
</reference>
<keyword evidence="3" id="KW-1185">Reference proteome</keyword>